<feature type="compositionally biased region" description="Polar residues" evidence="5">
    <location>
        <begin position="459"/>
        <end position="474"/>
    </location>
</feature>
<dbReference type="PANTHER" id="PTHR16684:SF11">
    <property type="entry name" value="CENTROMERE PROTEIN C"/>
    <property type="match status" value="1"/>
</dbReference>
<feature type="domain" description="Mif2/CENP-C cupin" evidence="6">
    <location>
        <begin position="1679"/>
        <end position="1755"/>
    </location>
</feature>
<feature type="compositionally biased region" description="Polar residues" evidence="5">
    <location>
        <begin position="379"/>
        <end position="401"/>
    </location>
</feature>
<feature type="compositionally biased region" description="Polar residues" evidence="5">
    <location>
        <begin position="481"/>
        <end position="498"/>
    </location>
</feature>
<dbReference type="OrthoDB" id="1939643at2759"/>
<feature type="compositionally biased region" description="Basic residues" evidence="5">
    <location>
        <begin position="793"/>
        <end position="807"/>
    </location>
</feature>
<feature type="compositionally biased region" description="Basic and acidic residues" evidence="5">
    <location>
        <begin position="419"/>
        <end position="428"/>
    </location>
</feature>
<evidence type="ECO:0000256" key="3">
    <source>
        <dbReference type="ARBA" id="ARBA00023125"/>
    </source>
</evidence>
<feature type="compositionally biased region" description="Basic and acidic residues" evidence="5">
    <location>
        <begin position="1265"/>
        <end position="1296"/>
    </location>
</feature>
<dbReference type="GO" id="GO:0000776">
    <property type="term" value="C:kinetochore"/>
    <property type="evidence" value="ECO:0007669"/>
    <property type="project" value="InterPro"/>
</dbReference>
<feature type="compositionally biased region" description="Low complexity" evidence="5">
    <location>
        <begin position="615"/>
        <end position="634"/>
    </location>
</feature>
<accession>A0A9D4L0T1</accession>
<organism evidence="7 8">
    <name type="scientific">Dreissena polymorpha</name>
    <name type="common">Zebra mussel</name>
    <name type="synonym">Mytilus polymorpha</name>
    <dbReference type="NCBI Taxonomy" id="45954"/>
    <lineage>
        <taxon>Eukaryota</taxon>
        <taxon>Metazoa</taxon>
        <taxon>Spiralia</taxon>
        <taxon>Lophotrochozoa</taxon>
        <taxon>Mollusca</taxon>
        <taxon>Bivalvia</taxon>
        <taxon>Autobranchia</taxon>
        <taxon>Heteroconchia</taxon>
        <taxon>Euheterodonta</taxon>
        <taxon>Imparidentia</taxon>
        <taxon>Neoheterodontei</taxon>
        <taxon>Myida</taxon>
        <taxon>Dreissenoidea</taxon>
        <taxon>Dreissenidae</taxon>
        <taxon>Dreissena</taxon>
    </lineage>
</organism>
<feature type="compositionally biased region" description="Acidic residues" evidence="5">
    <location>
        <begin position="449"/>
        <end position="458"/>
    </location>
</feature>
<evidence type="ECO:0000256" key="5">
    <source>
        <dbReference type="SAM" id="MobiDB-lite"/>
    </source>
</evidence>
<gene>
    <name evidence="7" type="ORF">DPMN_091654</name>
</gene>
<protein>
    <recommendedName>
        <fullName evidence="6">Mif2/CENP-C cupin domain-containing protein</fullName>
    </recommendedName>
</protein>
<feature type="compositionally biased region" description="Basic and acidic residues" evidence="5">
    <location>
        <begin position="753"/>
        <end position="769"/>
    </location>
</feature>
<feature type="compositionally biased region" description="Low complexity" evidence="5">
    <location>
        <begin position="729"/>
        <end position="750"/>
    </location>
</feature>
<comment type="caution">
    <text evidence="7">The sequence shown here is derived from an EMBL/GenBank/DDBJ whole genome shotgun (WGS) entry which is preliminary data.</text>
</comment>
<dbReference type="Gene3D" id="2.60.120.10">
    <property type="entry name" value="Jelly Rolls"/>
    <property type="match status" value="1"/>
</dbReference>
<feature type="compositionally biased region" description="Basic and acidic residues" evidence="5">
    <location>
        <begin position="367"/>
        <end position="378"/>
    </location>
</feature>
<feature type="compositionally biased region" description="Low complexity" evidence="5">
    <location>
        <begin position="547"/>
        <end position="559"/>
    </location>
</feature>
<feature type="compositionally biased region" description="Basic and acidic residues" evidence="5">
    <location>
        <begin position="1127"/>
        <end position="1145"/>
    </location>
</feature>
<feature type="compositionally biased region" description="Polar residues" evidence="5">
    <location>
        <begin position="271"/>
        <end position="285"/>
    </location>
</feature>
<name>A0A9D4L0T1_DREPO</name>
<dbReference type="GO" id="GO:0005634">
    <property type="term" value="C:nucleus"/>
    <property type="evidence" value="ECO:0007669"/>
    <property type="project" value="UniProtKB-SubCell"/>
</dbReference>
<feature type="compositionally biased region" description="Polar residues" evidence="5">
    <location>
        <begin position="205"/>
        <end position="228"/>
    </location>
</feature>
<feature type="region of interest" description="Disordered" evidence="5">
    <location>
        <begin position="1061"/>
        <end position="1370"/>
    </location>
</feature>
<evidence type="ECO:0000259" key="6">
    <source>
        <dbReference type="Pfam" id="PF11699"/>
    </source>
</evidence>
<evidence type="ECO:0000313" key="8">
    <source>
        <dbReference type="Proteomes" id="UP000828390"/>
    </source>
</evidence>
<dbReference type="GO" id="GO:0051315">
    <property type="term" value="P:attachment of mitotic spindle microtubules to kinetochore"/>
    <property type="evidence" value="ECO:0007669"/>
    <property type="project" value="TreeGrafter"/>
</dbReference>
<dbReference type="GO" id="GO:0051382">
    <property type="term" value="P:kinetochore assembly"/>
    <property type="evidence" value="ECO:0007669"/>
    <property type="project" value="InterPro"/>
</dbReference>
<feature type="compositionally biased region" description="Basic residues" evidence="5">
    <location>
        <begin position="1254"/>
        <end position="1264"/>
    </location>
</feature>
<feature type="compositionally biased region" description="Low complexity" evidence="5">
    <location>
        <begin position="1111"/>
        <end position="1120"/>
    </location>
</feature>
<feature type="compositionally biased region" description="Basic residues" evidence="5">
    <location>
        <begin position="1301"/>
        <end position="1318"/>
    </location>
</feature>
<evidence type="ECO:0000256" key="4">
    <source>
        <dbReference type="ARBA" id="ARBA00023242"/>
    </source>
</evidence>
<feature type="compositionally biased region" description="Basic and acidic residues" evidence="5">
    <location>
        <begin position="289"/>
        <end position="299"/>
    </location>
</feature>
<dbReference type="InterPro" id="IPR011051">
    <property type="entry name" value="RmlC_Cupin_sf"/>
</dbReference>
<feature type="compositionally biased region" description="Polar residues" evidence="5">
    <location>
        <begin position="507"/>
        <end position="516"/>
    </location>
</feature>
<feature type="compositionally biased region" description="Acidic residues" evidence="5">
    <location>
        <begin position="33"/>
        <end position="46"/>
    </location>
</feature>
<dbReference type="GO" id="GO:0051455">
    <property type="term" value="P:spindle attachment to meiosis I kinetochore"/>
    <property type="evidence" value="ECO:0007669"/>
    <property type="project" value="TreeGrafter"/>
</dbReference>
<keyword evidence="3" id="KW-0238">DNA-binding</keyword>
<feature type="region of interest" description="Disordered" evidence="5">
    <location>
        <begin position="175"/>
        <end position="906"/>
    </location>
</feature>
<feature type="compositionally biased region" description="Basic and acidic residues" evidence="5">
    <location>
        <begin position="175"/>
        <end position="185"/>
    </location>
</feature>
<dbReference type="SUPFAM" id="SSF51182">
    <property type="entry name" value="RmlC-like cupins"/>
    <property type="match status" value="1"/>
</dbReference>
<feature type="compositionally biased region" description="Acidic residues" evidence="5">
    <location>
        <begin position="770"/>
        <end position="780"/>
    </location>
</feature>
<feature type="compositionally biased region" description="Acidic residues" evidence="5">
    <location>
        <begin position="872"/>
        <end position="893"/>
    </location>
</feature>
<dbReference type="InterPro" id="IPR025974">
    <property type="entry name" value="Mif2/CENP-C_cupin"/>
</dbReference>
<keyword evidence="4" id="KW-0539">Nucleus</keyword>
<reference evidence="7" key="1">
    <citation type="journal article" date="2019" name="bioRxiv">
        <title>The Genome of the Zebra Mussel, Dreissena polymorpha: A Resource for Invasive Species Research.</title>
        <authorList>
            <person name="McCartney M.A."/>
            <person name="Auch B."/>
            <person name="Kono T."/>
            <person name="Mallez S."/>
            <person name="Zhang Y."/>
            <person name="Obille A."/>
            <person name="Becker A."/>
            <person name="Abrahante J.E."/>
            <person name="Garbe J."/>
            <person name="Badalamenti J.P."/>
            <person name="Herman A."/>
            <person name="Mangelson H."/>
            <person name="Liachko I."/>
            <person name="Sullivan S."/>
            <person name="Sone E.D."/>
            <person name="Koren S."/>
            <person name="Silverstein K.A.T."/>
            <person name="Beckman K.B."/>
            <person name="Gohl D.M."/>
        </authorList>
    </citation>
    <scope>NUCLEOTIDE SEQUENCE</scope>
    <source>
        <strain evidence="7">Duluth1</strain>
        <tissue evidence="7">Whole animal</tissue>
    </source>
</reference>
<feature type="compositionally biased region" description="Basic residues" evidence="5">
    <location>
        <begin position="1095"/>
        <end position="1104"/>
    </location>
</feature>
<dbReference type="Proteomes" id="UP000828390">
    <property type="component" value="Unassembled WGS sequence"/>
</dbReference>
<feature type="region of interest" description="Disordered" evidence="5">
    <location>
        <begin position="32"/>
        <end position="82"/>
    </location>
</feature>
<dbReference type="GO" id="GO:0019237">
    <property type="term" value="F:centromeric DNA binding"/>
    <property type="evidence" value="ECO:0007669"/>
    <property type="project" value="InterPro"/>
</dbReference>
<feature type="compositionally biased region" description="Low complexity" evidence="5">
    <location>
        <begin position="186"/>
        <end position="204"/>
    </location>
</feature>
<reference evidence="7" key="2">
    <citation type="submission" date="2020-11" db="EMBL/GenBank/DDBJ databases">
        <authorList>
            <person name="McCartney M.A."/>
            <person name="Auch B."/>
            <person name="Kono T."/>
            <person name="Mallez S."/>
            <person name="Becker A."/>
            <person name="Gohl D.M."/>
            <person name="Silverstein K.A.T."/>
            <person name="Koren S."/>
            <person name="Bechman K.B."/>
            <person name="Herman A."/>
            <person name="Abrahante J.E."/>
            <person name="Garbe J."/>
        </authorList>
    </citation>
    <scope>NUCLEOTIDE SEQUENCE</scope>
    <source>
        <strain evidence="7">Duluth1</strain>
        <tissue evidence="7">Whole animal</tissue>
    </source>
</reference>
<feature type="compositionally biased region" description="Polar residues" evidence="5">
    <location>
        <begin position="304"/>
        <end position="324"/>
    </location>
</feature>
<feature type="compositionally biased region" description="Acidic residues" evidence="5">
    <location>
        <begin position="594"/>
        <end position="605"/>
    </location>
</feature>
<dbReference type="InterPro" id="IPR014710">
    <property type="entry name" value="RmlC-like_jellyroll"/>
</dbReference>
<feature type="compositionally biased region" description="Low complexity" evidence="5">
    <location>
        <begin position="255"/>
        <end position="270"/>
    </location>
</feature>
<dbReference type="PANTHER" id="PTHR16684">
    <property type="entry name" value="CENTROMERE PROTEIN C"/>
    <property type="match status" value="1"/>
</dbReference>
<keyword evidence="8" id="KW-1185">Reference proteome</keyword>
<evidence type="ECO:0000256" key="1">
    <source>
        <dbReference type="ARBA" id="ARBA00004123"/>
    </source>
</evidence>
<feature type="compositionally biased region" description="Acidic residues" evidence="5">
    <location>
        <begin position="701"/>
        <end position="716"/>
    </location>
</feature>
<feature type="compositionally biased region" description="Polar residues" evidence="5">
    <location>
        <begin position="1333"/>
        <end position="1370"/>
    </location>
</feature>
<dbReference type="InterPro" id="IPR028386">
    <property type="entry name" value="CENP-C/Mif2/cnp3"/>
</dbReference>
<feature type="compositionally biased region" description="Low complexity" evidence="5">
    <location>
        <begin position="1070"/>
        <end position="1085"/>
    </location>
</feature>
<dbReference type="EMBL" id="JAIWYP010000003">
    <property type="protein sequence ID" value="KAH3849258.1"/>
    <property type="molecule type" value="Genomic_DNA"/>
</dbReference>
<sequence>MTSKFINPLNKKIGRRTGKNLIAGKHIRKQEDGFENFDDYMSESDADVTREVMSQIQEETDYQSSQSSQGDGKENVSRSFPGNLTSITQSSEFLGSQSTLSQLSQVSKIKNQSRYAWLRSKNSGIGRRTGKNILPKKEVRKDDRGFENFDDYLSESDASSFSSRLSIESANKLRDKLHSGRESESGRGSVGLLASQDQHSSSQSGDENVQSDILKSGNTGKNIATGSSADDKEDGDASVVNVTKSRSSDLHNHTEVTVTTSRRNSTINTTKQSETSGHLSKSVSADRNPINEDIRRNGDVARNGNVTRNGDLTRNGDQTRNGNLKRNGDLSRNGDLTISEKRHTECFGGTNEQSTEENDRAIQNIDTSKHNKVNEHKTVVSSSRLQSAIRPENSNHSSNDNECSHSENEEELTQNHLTHLSEKFQEKRSFRRSLKESSNSYYSNKEESGSEQENDYTEETISAVTSPTKKSMSMSHIVKKSSASGSIPISDLSENNVTKSDKLPGKQQLSRSGLNASSKKGNKGKKESSSEDDMDPDAMQQSHTKNSSSKSSPSSSSSPSDRKSVSNLSKTVYDKSLEIQQSRGSLKGTFNQDNSEEEVDDDEVSDSVQKRHIKISSSRPSTKSKSTLSKSSSKSKSDVKKGNDVDSDEEDEDKNSEHIENVTEVTRKASPRKNKSMSSGSKSTLSYLSSKSKSDLTKDVDSDEQGDYGDEDEEQNAENTEISAEVTRKTSPTKTKSKSSGSKSTLSNFSLKSKSDVTKGFDVDAGEDRDSCEEDEEQNDEYTVNAPEVTRKTSQRKTQSKSLKKLKKSESRTSKSSMKRLSDKKRQTLAKVVHDNSQVLKGQTERLDVSKRKQNIPRVVDECSSTTVAEAENGDDHEESENESEEDDKEEELDSGKEIHEGTDYVDAHSADYTGLSLSLAGSHIDIAGNRSGTITKLAVPASVVNFDRTKKRLSYSGLEASEESLKMRKKRVDDANSELQSTVVPLEKERINKTVSAKQNTVIVAQPFQMEESDFDSLPLRKKSVALNDKDKDYLSDDSIMIVDDVKTWGNKMDLKCKSAGNKSKLSRSKSGQNKNNNSLQLKLKATKSETKLKKTGPQKTKRQSLNGVTGKDTSTVKTTKSKSRKQSESAADQKKNETSKDVYDIDSVDDFDANSSEGEDNKRLSNTTSITKRKSSKGSDQNAEDGQEDEIVKVKSKASLDNVIAALGIRKRKLSYSKTESIEEEPPEQSPQPQKRKSSEEDENEPQEIKSPKKQRIGKKNKEKPTGKDIKGNEKDTAQSKKEATSAENKDDNNIKLPAVKKKGKQSTKTKGRKKRTVDSIDAESERNRVTSKGTNKTPQAKKMISNTKKLNASGRKQSSSSENEDTVVNNVVRLSNSIENTPNQGSFAAAATSFASGVSFRHRSRLIEDAGSGYVSTMFTDQDPAPVAGLTPCISRPGATRKSKGRRVTICPQESTEHQISQVSMATEELPRINPFRHSMGMSACNTPLPGPDSTPQHIYETTRRESVMSSASDSDCSMIIKDVLIHPDPNPDGLRRSRRTRLKPIAWYKNERYVLKRINDDGPTIIGVKPSLEVKWNKMAEEKRKRRKLNFLIRKATKGKSKDLKDRKLSIHGQLPVDDAECLDSSNTWINCVNPATGDEDEIECIAKAVGQFQAVGPNHKSPKKSDPYLITQQLQHHCMSSGKIEIMPLATKPEHLNVQDFVWFIIEYGKVFVKIHHTGMVLETGDTFMVPGGNTYSVQNLREDTARLAYVVGKTVNNHVNSPVQKTC</sequence>
<feature type="compositionally biased region" description="Low complexity" evidence="5">
    <location>
        <begin position="676"/>
        <end position="691"/>
    </location>
</feature>
<evidence type="ECO:0000313" key="7">
    <source>
        <dbReference type="EMBL" id="KAH3849258.1"/>
    </source>
</evidence>
<feature type="compositionally biased region" description="Polar residues" evidence="5">
    <location>
        <begin position="578"/>
        <end position="593"/>
    </location>
</feature>
<dbReference type="Pfam" id="PF11699">
    <property type="entry name" value="CENP-C_C"/>
    <property type="match status" value="1"/>
</dbReference>
<comment type="similarity">
    <text evidence="2">Belongs to the CENP-C/MIF2 family.</text>
</comment>
<proteinExistence type="inferred from homology"/>
<feature type="compositionally biased region" description="Basic and acidic residues" evidence="5">
    <location>
        <begin position="635"/>
        <end position="644"/>
    </location>
</feature>
<feature type="compositionally biased region" description="Acidic residues" evidence="5">
    <location>
        <begin position="645"/>
        <end position="654"/>
    </location>
</feature>
<comment type="subcellular location">
    <subcellularLocation>
        <location evidence="1">Nucleus</location>
    </subcellularLocation>
</comment>
<feature type="compositionally biased region" description="Basic and acidic residues" evidence="5">
    <location>
        <begin position="655"/>
        <end position="667"/>
    </location>
</feature>
<evidence type="ECO:0000256" key="2">
    <source>
        <dbReference type="ARBA" id="ARBA00010291"/>
    </source>
</evidence>
<feature type="compositionally biased region" description="Basic and acidic residues" evidence="5">
    <location>
        <begin position="894"/>
        <end position="906"/>
    </location>
</feature>